<dbReference type="EMBL" id="CAJPEX010002040">
    <property type="protein sequence ID" value="CAG0920405.1"/>
    <property type="molecule type" value="Genomic_DNA"/>
</dbReference>
<dbReference type="Pfam" id="PF00083">
    <property type="entry name" value="Sugar_tr"/>
    <property type="match status" value="1"/>
</dbReference>
<accession>A0A7R9BTH7</accession>
<feature type="transmembrane region" description="Helical" evidence="8">
    <location>
        <begin position="425"/>
        <end position="443"/>
    </location>
</feature>
<feature type="transmembrane region" description="Helical" evidence="8">
    <location>
        <begin position="159"/>
        <end position="177"/>
    </location>
</feature>
<evidence type="ECO:0000313" key="10">
    <source>
        <dbReference type="EMBL" id="CAD7280253.1"/>
    </source>
</evidence>
<keyword evidence="2" id="KW-0813">Transport</keyword>
<proteinExistence type="predicted"/>
<evidence type="ECO:0000256" key="8">
    <source>
        <dbReference type="SAM" id="Phobius"/>
    </source>
</evidence>
<feature type="domain" description="Major facilitator superfamily (MFS) profile" evidence="9">
    <location>
        <begin position="19"/>
        <end position="447"/>
    </location>
</feature>
<dbReference type="FunFam" id="1.20.1250.20:FF:000218">
    <property type="entry name" value="facilitated trehalose transporter Tret1"/>
    <property type="match status" value="1"/>
</dbReference>
<feature type="transmembrane region" description="Helical" evidence="8">
    <location>
        <begin position="257"/>
        <end position="278"/>
    </location>
</feature>
<evidence type="ECO:0000256" key="4">
    <source>
        <dbReference type="ARBA" id="ARBA00022597"/>
    </source>
</evidence>
<name>A0A7R9BTH7_9CRUS</name>
<dbReference type="OrthoDB" id="6339427at2759"/>
<organism evidence="10">
    <name type="scientific">Notodromas monacha</name>
    <dbReference type="NCBI Taxonomy" id="399045"/>
    <lineage>
        <taxon>Eukaryota</taxon>
        <taxon>Metazoa</taxon>
        <taxon>Ecdysozoa</taxon>
        <taxon>Arthropoda</taxon>
        <taxon>Crustacea</taxon>
        <taxon>Oligostraca</taxon>
        <taxon>Ostracoda</taxon>
        <taxon>Podocopa</taxon>
        <taxon>Podocopida</taxon>
        <taxon>Cypridocopina</taxon>
        <taxon>Cypridoidea</taxon>
        <taxon>Cyprididae</taxon>
        <taxon>Notodromas</taxon>
    </lineage>
</organism>
<evidence type="ECO:0000313" key="11">
    <source>
        <dbReference type="Proteomes" id="UP000678499"/>
    </source>
</evidence>
<feature type="transmembrane region" description="Helical" evidence="8">
    <location>
        <begin position="115"/>
        <end position="138"/>
    </location>
</feature>
<evidence type="ECO:0000259" key="9">
    <source>
        <dbReference type="PROSITE" id="PS50850"/>
    </source>
</evidence>
<feature type="transmembrane region" description="Helical" evidence="8">
    <location>
        <begin position="183"/>
        <end position="203"/>
    </location>
</feature>
<feature type="transmembrane region" description="Helical" evidence="8">
    <location>
        <begin position="393"/>
        <end position="413"/>
    </location>
</feature>
<feature type="transmembrane region" description="Helical" evidence="8">
    <location>
        <begin position="290"/>
        <end position="310"/>
    </location>
</feature>
<dbReference type="SUPFAM" id="SSF103473">
    <property type="entry name" value="MFS general substrate transporter"/>
    <property type="match status" value="1"/>
</dbReference>
<feature type="transmembrane region" description="Helical" evidence="8">
    <location>
        <begin position="20"/>
        <end position="44"/>
    </location>
</feature>
<protein>
    <recommendedName>
        <fullName evidence="9">Major facilitator superfamily (MFS) profile domain-containing protein</fullName>
    </recommendedName>
</protein>
<dbReference type="GO" id="GO:0005886">
    <property type="term" value="C:plasma membrane"/>
    <property type="evidence" value="ECO:0007669"/>
    <property type="project" value="UniProtKB-SubCell"/>
</dbReference>
<dbReference type="Proteomes" id="UP000678499">
    <property type="component" value="Unassembled WGS sequence"/>
</dbReference>
<dbReference type="PROSITE" id="PS50850">
    <property type="entry name" value="MFS"/>
    <property type="match status" value="1"/>
</dbReference>
<dbReference type="InterPro" id="IPR020846">
    <property type="entry name" value="MFS_dom"/>
</dbReference>
<dbReference type="PANTHER" id="PTHR48021:SF1">
    <property type="entry name" value="GH07001P-RELATED"/>
    <property type="match status" value="1"/>
</dbReference>
<dbReference type="Gene3D" id="1.20.1250.20">
    <property type="entry name" value="MFS general substrate transporter like domains"/>
    <property type="match status" value="1"/>
</dbReference>
<dbReference type="PANTHER" id="PTHR48021">
    <property type="match status" value="1"/>
</dbReference>
<dbReference type="InterPro" id="IPR005829">
    <property type="entry name" value="Sugar_transporter_CS"/>
</dbReference>
<dbReference type="InterPro" id="IPR050549">
    <property type="entry name" value="MFS_Trehalose_Transporter"/>
</dbReference>
<feature type="transmembrane region" description="Helical" evidence="8">
    <location>
        <begin position="322"/>
        <end position="342"/>
    </location>
</feature>
<dbReference type="InterPro" id="IPR003663">
    <property type="entry name" value="Sugar/inositol_transpt"/>
</dbReference>
<evidence type="ECO:0000256" key="6">
    <source>
        <dbReference type="ARBA" id="ARBA00022989"/>
    </source>
</evidence>
<dbReference type="InterPro" id="IPR036259">
    <property type="entry name" value="MFS_trans_sf"/>
</dbReference>
<dbReference type="EMBL" id="OA884077">
    <property type="protein sequence ID" value="CAD7280253.1"/>
    <property type="molecule type" value="Genomic_DNA"/>
</dbReference>
<evidence type="ECO:0000256" key="3">
    <source>
        <dbReference type="ARBA" id="ARBA00022475"/>
    </source>
</evidence>
<keyword evidence="3" id="KW-1003">Cell membrane</keyword>
<gene>
    <name evidence="10" type="ORF">NMOB1V02_LOCUS7915</name>
</gene>
<keyword evidence="6 8" id="KW-1133">Transmembrane helix</keyword>
<sequence length="535" mass="59300">MDEKEKRKHLYQHEGFCHQVLGASVGSIYGTIVGTALGFSSVGLPLFGWDENAPFIMGEYEKSVFTSVFVLVMIAGSIVGRYLTSLVGPRMILTALLLPTIASWLLIAFGKNIYLFFISRTILGMCGGIALPIGQMYLTEITSPDTRGFIASTAMLSQYIYGFVDSVAVLVMSWRGLAMLNAVVMAAHFLVSFFLPESPVWLLRKNMTEKARDSLQFVRGKEDVEFELRDLQLRIEESRRSSSGLLDLLKGNYLKPLFVLTAFIAFRQLSGAFAVLSYTVEIFDTAGSGVGAIVSTVIINAVQLCFNFLSNVMTDRIGRKKLYVASASLMGISHFSFGTYYHFHDKNEIATRKFNWVPLVSLIFYCIGFSVGFAPALYVLMTELIPMRIRNSASAVMSVINNAVCFIVVQYFYSMRRELTEAGVFWFYGSICIFAAVFCEIMLPETKGKNLDELEAAFAIKIAPKNESEGNSILLETNGAYNTGIVGVENASDFALFNDDDSDELPSGEDVFEVMDDARSRSDILDKDHGEGTSR</sequence>
<feature type="transmembrane region" description="Helical" evidence="8">
    <location>
        <begin position="64"/>
        <end position="84"/>
    </location>
</feature>
<feature type="transmembrane region" description="Helical" evidence="8">
    <location>
        <begin position="362"/>
        <end position="381"/>
    </location>
</feature>
<comment type="subcellular location">
    <subcellularLocation>
        <location evidence="1">Cell membrane</location>
        <topology evidence="1">Multi-pass membrane protein</topology>
    </subcellularLocation>
</comment>
<keyword evidence="11" id="KW-1185">Reference proteome</keyword>
<dbReference type="GO" id="GO:0022857">
    <property type="term" value="F:transmembrane transporter activity"/>
    <property type="evidence" value="ECO:0007669"/>
    <property type="project" value="InterPro"/>
</dbReference>
<evidence type="ECO:0000256" key="5">
    <source>
        <dbReference type="ARBA" id="ARBA00022692"/>
    </source>
</evidence>
<keyword evidence="7 8" id="KW-0472">Membrane</keyword>
<keyword evidence="5 8" id="KW-0812">Transmembrane</keyword>
<evidence type="ECO:0000256" key="7">
    <source>
        <dbReference type="ARBA" id="ARBA00023136"/>
    </source>
</evidence>
<dbReference type="PROSITE" id="PS00217">
    <property type="entry name" value="SUGAR_TRANSPORT_2"/>
    <property type="match status" value="1"/>
</dbReference>
<dbReference type="InterPro" id="IPR005828">
    <property type="entry name" value="MFS_sugar_transport-like"/>
</dbReference>
<feature type="transmembrane region" description="Helical" evidence="8">
    <location>
        <begin position="91"/>
        <end position="109"/>
    </location>
</feature>
<evidence type="ECO:0000256" key="2">
    <source>
        <dbReference type="ARBA" id="ARBA00022448"/>
    </source>
</evidence>
<dbReference type="PRINTS" id="PR00171">
    <property type="entry name" value="SUGRTRNSPORT"/>
</dbReference>
<evidence type="ECO:0000256" key="1">
    <source>
        <dbReference type="ARBA" id="ARBA00004651"/>
    </source>
</evidence>
<keyword evidence="4" id="KW-0762">Sugar transport</keyword>
<dbReference type="AlphaFoldDB" id="A0A7R9BTH7"/>
<reference evidence="10" key="1">
    <citation type="submission" date="2020-11" db="EMBL/GenBank/DDBJ databases">
        <authorList>
            <person name="Tran Van P."/>
        </authorList>
    </citation>
    <scope>NUCLEOTIDE SEQUENCE</scope>
</reference>